<evidence type="ECO:0000313" key="2">
    <source>
        <dbReference type="EMBL" id="GAA3708262.1"/>
    </source>
</evidence>
<dbReference type="InterPro" id="IPR016181">
    <property type="entry name" value="Acyl_CoA_acyltransferase"/>
</dbReference>
<dbReference type="RefSeq" id="WP_344884490.1">
    <property type="nucleotide sequence ID" value="NZ_BAABCJ010000005.1"/>
</dbReference>
<evidence type="ECO:0000259" key="1">
    <source>
        <dbReference type="Pfam" id="PF13302"/>
    </source>
</evidence>
<dbReference type="PANTHER" id="PTHR43792:SF1">
    <property type="entry name" value="N-ACETYLTRANSFERASE DOMAIN-CONTAINING PROTEIN"/>
    <property type="match status" value="1"/>
</dbReference>
<gene>
    <name evidence="2" type="ORF">GCM10022377_22610</name>
</gene>
<accession>A0ABP7DUN7</accession>
<dbReference type="PANTHER" id="PTHR43792">
    <property type="entry name" value="GNAT FAMILY, PUTATIVE (AFU_ORTHOLOGUE AFUA_3G00765)-RELATED-RELATED"/>
    <property type="match status" value="1"/>
</dbReference>
<comment type="caution">
    <text evidence="2">The sequence shown here is derived from an EMBL/GenBank/DDBJ whole genome shotgun (WGS) entry which is preliminary data.</text>
</comment>
<dbReference type="Proteomes" id="UP001501536">
    <property type="component" value="Unassembled WGS sequence"/>
</dbReference>
<reference evidence="3" key="1">
    <citation type="journal article" date="2019" name="Int. J. Syst. Evol. Microbiol.">
        <title>The Global Catalogue of Microorganisms (GCM) 10K type strain sequencing project: providing services to taxonomists for standard genome sequencing and annotation.</title>
        <authorList>
            <consortium name="The Broad Institute Genomics Platform"/>
            <consortium name="The Broad Institute Genome Sequencing Center for Infectious Disease"/>
            <person name="Wu L."/>
            <person name="Ma J."/>
        </authorList>
    </citation>
    <scope>NUCLEOTIDE SEQUENCE [LARGE SCALE GENOMIC DNA]</scope>
    <source>
        <strain evidence="3">JCM 16961</strain>
    </source>
</reference>
<dbReference type="InterPro" id="IPR000182">
    <property type="entry name" value="GNAT_dom"/>
</dbReference>
<protein>
    <recommendedName>
        <fullName evidence="1">N-acetyltransferase domain-containing protein</fullName>
    </recommendedName>
</protein>
<feature type="domain" description="N-acetyltransferase" evidence="1">
    <location>
        <begin position="25"/>
        <end position="161"/>
    </location>
</feature>
<organism evidence="2 3">
    <name type="scientific">Zhihengliuella alba</name>
    <dbReference type="NCBI Taxonomy" id="547018"/>
    <lineage>
        <taxon>Bacteria</taxon>
        <taxon>Bacillati</taxon>
        <taxon>Actinomycetota</taxon>
        <taxon>Actinomycetes</taxon>
        <taxon>Micrococcales</taxon>
        <taxon>Micrococcaceae</taxon>
        <taxon>Zhihengliuella</taxon>
    </lineage>
</organism>
<dbReference type="EMBL" id="BAABCJ010000005">
    <property type="protein sequence ID" value="GAA3708262.1"/>
    <property type="molecule type" value="Genomic_DNA"/>
</dbReference>
<dbReference type="SUPFAM" id="SSF55729">
    <property type="entry name" value="Acyl-CoA N-acyltransferases (Nat)"/>
    <property type="match status" value="1"/>
</dbReference>
<name>A0ABP7DUN7_9MICC</name>
<dbReference type="InterPro" id="IPR051531">
    <property type="entry name" value="N-acetyltransferase"/>
</dbReference>
<dbReference type="Pfam" id="PF13302">
    <property type="entry name" value="Acetyltransf_3"/>
    <property type="match status" value="1"/>
</dbReference>
<evidence type="ECO:0000313" key="3">
    <source>
        <dbReference type="Proteomes" id="UP001501536"/>
    </source>
</evidence>
<keyword evidence="3" id="KW-1185">Reference proteome</keyword>
<proteinExistence type="predicted"/>
<dbReference type="Gene3D" id="3.40.630.30">
    <property type="match status" value="1"/>
</dbReference>
<sequence length="198" mass="21524">MAQTSQMPEEPGTEARSAIALSPGLLFEPVAAEHVDDLFELHSDPALWEHYPEGRHDDVRQTGALVEAGMADWQRDGLGYWTIRSASTREVVGIGGVAKKLPGFWNLYYRFGSAHQGRGYATETARLAVAAAKESDAGAPVVASLLHHNGASRRVVEKLGFLLIQSGPDRADLSATRCRYADRRLDVSTLDRLLAGGR</sequence>